<dbReference type="GeneID" id="42798184"/>
<dbReference type="InterPro" id="IPR050366">
    <property type="entry name" value="BP-dependent_transpt_permease"/>
</dbReference>
<dbReference type="PROSITE" id="PS50928">
    <property type="entry name" value="ABC_TM1"/>
    <property type="match status" value="1"/>
</dbReference>
<dbReference type="CDD" id="cd06261">
    <property type="entry name" value="TM_PBP2"/>
    <property type="match status" value="1"/>
</dbReference>
<protein>
    <submittedName>
        <fullName evidence="9">ABC transporter permease subunit</fullName>
    </submittedName>
</protein>
<dbReference type="OrthoDB" id="312811at2157"/>
<dbReference type="KEGG" id="sazo:D1868_03885"/>
<evidence type="ECO:0000259" key="8">
    <source>
        <dbReference type="PROSITE" id="PS50928"/>
    </source>
</evidence>
<feature type="domain" description="ABC transmembrane type-1" evidence="8">
    <location>
        <begin position="163"/>
        <end position="349"/>
    </location>
</feature>
<keyword evidence="3" id="KW-1003">Cell membrane</keyword>
<dbReference type="GO" id="GO:0005886">
    <property type="term" value="C:plasma membrane"/>
    <property type="evidence" value="ECO:0007669"/>
    <property type="project" value="UniProtKB-SubCell"/>
</dbReference>
<dbReference type="EMBL" id="CP045483">
    <property type="protein sequence ID" value="QGR19200.1"/>
    <property type="molecule type" value="Genomic_DNA"/>
</dbReference>
<dbReference type="InterPro" id="IPR035906">
    <property type="entry name" value="MetI-like_sf"/>
</dbReference>
<evidence type="ECO:0000256" key="2">
    <source>
        <dbReference type="ARBA" id="ARBA00022448"/>
    </source>
</evidence>
<comment type="similarity">
    <text evidence="7">Belongs to the binding-protein-dependent transport system permease family.</text>
</comment>
<feature type="transmembrane region" description="Helical" evidence="7">
    <location>
        <begin position="82"/>
        <end position="99"/>
    </location>
</feature>
<reference evidence="9 10" key="1">
    <citation type="submission" date="2019-10" db="EMBL/GenBank/DDBJ databases">
        <title>Genome Sequences from Six Type Strain Members of the Archaeal Family Sulfolobaceae: Acidianus ambivalens, Acidianus infernus, Metallosphaera prunae, Stygiolobus azoricus, Sulfolobus metallicus, and Sulfurisphaera ohwakuensis.</title>
        <authorList>
            <person name="Counts J.A."/>
            <person name="Kelly R.M."/>
        </authorList>
    </citation>
    <scope>NUCLEOTIDE SEQUENCE [LARGE SCALE GENOMIC DNA]</scope>
    <source>
        <strain evidence="9 10">FC6</strain>
    </source>
</reference>
<feature type="transmembrane region" description="Helical" evidence="7">
    <location>
        <begin position="201"/>
        <end position="218"/>
    </location>
</feature>
<gene>
    <name evidence="9" type="ORF">D1868_03885</name>
</gene>
<dbReference type="Gene3D" id="1.10.3720.10">
    <property type="entry name" value="MetI-like"/>
    <property type="match status" value="1"/>
</dbReference>
<keyword evidence="6 7" id="KW-0472">Membrane</keyword>
<proteinExistence type="inferred from homology"/>
<dbReference type="Proteomes" id="UP000423396">
    <property type="component" value="Chromosome"/>
</dbReference>
<keyword evidence="4 7" id="KW-0812">Transmembrane</keyword>
<evidence type="ECO:0000313" key="10">
    <source>
        <dbReference type="Proteomes" id="UP000423396"/>
    </source>
</evidence>
<feature type="transmembrane region" description="Helical" evidence="7">
    <location>
        <begin position="165"/>
        <end position="189"/>
    </location>
</feature>
<dbReference type="GO" id="GO:0055085">
    <property type="term" value="P:transmembrane transport"/>
    <property type="evidence" value="ECO:0007669"/>
    <property type="project" value="InterPro"/>
</dbReference>
<evidence type="ECO:0000256" key="7">
    <source>
        <dbReference type="RuleBase" id="RU363032"/>
    </source>
</evidence>
<dbReference type="SUPFAM" id="SSF161098">
    <property type="entry name" value="MetI-like"/>
    <property type="match status" value="1"/>
</dbReference>
<comment type="subcellular location">
    <subcellularLocation>
        <location evidence="1 7">Cell membrane</location>
        <topology evidence="1 7">Multi-pass membrane protein</topology>
    </subcellularLocation>
</comment>
<dbReference type="Pfam" id="PF00528">
    <property type="entry name" value="BPD_transp_1"/>
    <property type="match status" value="1"/>
</dbReference>
<organism evidence="9 10">
    <name type="scientific">Stygiolobus azoricus</name>
    <dbReference type="NCBI Taxonomy" id="41675"/>
    <lineage>
        <taxon>Archaea</taxon>
        <taxon>Thermoproteota</taxon>
        <taxon>Thermoprotei</taxon>
        <taxon>Sulfolobales</taxon>
        <taxon>Sulfolobaceae</taxon>
        <taxon>Stygiolobus</taxon>
    </lineage>
</organism>
<dbReference type="PANTHER" id="PTHR43386">
    <property type="entry name" value="OLIGOPEPTIDE TRANSPORT SYSTEM PERMEASE PROTEIN APPC"/>
    <property type="match status" value="1"/>
</dbReference>
<evidence type="ECO:0000256" key="6">
    <source>
        <dbReference type="ARBA" id="ARBA00023136"/>
    </source>
</evidence>
<name>A0A650CMW8_9CREN</name>
<feature type="transmembrane region" description="Helical" evidence="7">
    <location>
        <begin position="224"/>
        <end position="241"/>
    </location>
</feature>
<accession>A0A650CMW8</accession>
<dbReference type="AlphaFoldDB" id="A0A650CMW8"/>
<keyword evidence="5 7" id="KW-1133">Transmembrane helix</keyword>
<feature type="transmembrane region" description="Helical" evidence="7">
    <location>
        <begin position="49"/>
        <end position="70"/>
    </location>
</feature>
<sequence length="362" mass="40227">MNFRKEWKRLVIIALSLYLLINIGVYIHYANKGTLRSVHFDILSLVPYVLFSTFSITISVAALSLVFFLTNKTVRLVLRSKPALVAFIILFVYYIWSLFQGLLEYASGQILYVKLSYMFLPYNPFQYNPSMALLPPSFAHPFGTNSNGEDILSRVLYATPSDAEISTIVVLSAILIGGVIGILSGYFGGIVDEVLMRITDVFLAVPGLILVIAVSVLLGESFTSAIIGLMVPWWATYARLFRSQTLVVKNMQYIDAAKLLGLGRLKILTKHVVHNVIDAVLAYAALDFGNVILTYSTLTFLGIGLLNPNTPEWGSMVSHGVEELPQAWWYPVFPSLVIVIIVTSFILLGDRIQDVISGRVVY</sequence>
<evidence type="ECO:0000256" key="4">
    <source>
        <dbReference type="ARBA" id="ARBA00022692"/>
    </source>
</evidence>
<evidence type="ECO:0000256" key="1">
    <source>
        <dbReference type="ARBA" id="ARBA00004651"/>
    </source>
</evidence>
<evidence type="ECO:0000313" key="9">
    <source>
        <dbReference type="EMBL" id="QGR19200.1"/>
    </source>
</evidence>
<feature type="transmembrane region" description="Helical" evidence="7">
    <location>
        <begin position="12"/>
        <end position="29"/>
    </location>
</feature>
<dbReference type="InterPro" id="IPR000515">
    <property type="entry name" value="MetI-like"/>
</dbReference>
<feature type="transmembrane region" description="Helical" evidence="7">
    <location>
        <begin position="327"/>
        <end position="349"/>
    </location>
</feature>
<evidence type="ECO:0000256" key="3">
    <source>
        <dbReference type="ARBA" id="ARBA00022475"/>
    </source>
</evidence>
<dbReference type="RefSeq" id="WP_156005737.1">
    <property type="nucleotide sequence ID" value="NZ_CP045483.1"/>
</dbReference>
<dbReference type="PANTHER" id="PTHR43386:SF1">
    <property type="entry name" value="D,D-DIPEPTIDE TRANSPORT SYSTEM PERMEASE PROTEIN DDPC-RELATED"/>
    <property type="match status" value="1"/>
</dbReference>
<keyword evidence="10" id="KW-1185">Reference proteome</keyword>
<keyword evidence="2 7" id="KW-0813">Transport</keyword>
<evidence type="ECO:0000256" key="5">
    <source>
        <dbReference type="ARBA" id="ARBA00022989"/>
    </source>
</evidence>
<feature type="transmembrane region" description="Helical" evidence="7">
    <location>
        <begin position="280"/>
        <end position="307"/>
    </location>
</feature>